<dbReference type="Proteomes" id="UP000636479">
    <property type="component" value="Unassembled WGS sequence"/>
</dbReference>
<dbReference type="GeneID" id="59351198"/>
<feature type="transmembrane region" description="Helical" evidence="1">
    <location>
        <begin position="204"/>
        <end position="229"/>
    </location>
</feature>
<proteinExistence type="predicted"/>
<dbReference type="Pfam" id="PF20153">
    <property type="entry name" value="DUF6535"/>
    <property type="match status" value="1"/>
</dbReference>
<accession>A0A8H6S417</accession>
<dbReference type="AlphaFoldDB" id="A0A8H6S417"/>
<dbReference type="OrthoDB" id="3235960at2759"/>
<evidence type="ECO:0000256" key="1">
    <source>
        <dbReference type="SAM" id="Phobius"/>
    </source>
</evidence>
<keyword evidence="1" id="KW-0812">Transmembrane</keyword>
<reference evidence="3" key="1">
    <citation type="submission" date="2020-05" db="EMBL/GenBank/DDBJ databases">
        <title>Mycena genomes resolve the evolution of fungal bioluminescence.</title>
        <authorList>
            <person name="Tsai I.J."/>
        </authorList>
    </citation>
    <scope>NUCLEOTIDE SEQUENCE</scope>
    <source>
        <strain evidence="3">171206Taipei</strain>
    </source>
</reference>
<keyword evidence="1" id="KW-1133">Transmembrane helix</keyword>
<comment type="caution">
    <text evidence="3">The sequence shown here is derived from an EMBL/GenBank/DDBJ whole genome shotgun (WGS) entry which is preliminary data.</text>
</comment>
<gene>
    <name evidence="3" type="ORF">MIND_01217700</name>
</gene>
<protein>
    <recommendedName>
        <fullName evidence="2">DUF6535 domain-containing protein</fullName>
    </recommendedName>
</protein>
<dbReference type="EMBL" id="JACAZF010000012">
    <property type="protein sequence ID" value="KAF7291923.1"/>
    <property type="molecule type" value="Genomic_DNA"/>
</dbReference>
<name>A0A8H6S417_9AGAR</name>
<sequence>MPTVNNSGEDSFYDRAEEAGAAKLWSVYVDEAERYDKSLVASWKSDMEGMLIFAGLFSASLTAFLIESYKTLNQDPGDAAVHLLEQILIVSSGSNSTSPVVQFETFKPSLSSLVCNALWFISLGLSLSCALVATLLEQWARDFLHRANIRSSPIVRARIYSYLYYGLRRYKMHAVVETIPSLLHASLLFFFGGLIAFLLPVNKIIAGLVGAILVLVLSVYVFLTIFPLFRFNSPYRTPLSNTIWGLSQSCTRFWRQHRYPNNYTHNVPSTIVDNIIENAVEPSESRQERDTSALIWTMRSMSDDTELQTFVEAIPDAMWGPKQYHRKNVKLMTTLRDSAQVNLPSRIADLWRSCADGLLLSDAIERRETACLKAFWALCSIPTPLPTNTNTLPGVLVHAPLYRNHKLSQSSSIWSSPYFISMKAMASWSGLEWLQIYLAQCYNHRTGTISFDSRPIRQYIFRFFPLATKIDKHFEELERSTSSRGQFDAASRELGESISLRIFFDYLRTTATSKSLPYRWQETLGITYPRRLSRDPDTNITDNDLQEVELVIDTLSTWAPTNGPQVSAVMRELCRLWRPQETRPIPSGIISYLKRHGSAPDTPHPLRALKGGEVRRLFDHTGLHHRLWRCFPATIALSQSTSSLARPLLDDVLMALWIGINAIIESSGRLREPPQDAVVQALTDCTSPMAPVVLLAVKTALFRTDINKIIHSRIAIRSSSQTPDDAGTTDDDGTGKLEAAVIIIVEFLEKYAIADAIDALRAVEALRNILELKSRHLNANLAVHHTHQTRFAHELRRLAETSQVLSGRMVVQRLLDGPIFDPPESTELDRFHWITEPAAQADLRLAQSILARPQSETLARERISNVNLQERIS</sequence>
<feature type="transmembrane region" description="Helical" evidence="1">
    <location>
        <begin position="174"/>
        <end position="198"/>
    </location>
</feature>
<feature type="transmembrane region" description="Helical" evidence="1">
    <location>
        <begin position="47"/>
        <end position="66"/>
    </location>
</feature>
<organism evidence="3 4">
    <name type="scientific">Mycena indigotica</name>
    <dbReference type="NCBI Taxonomy" id="2126181"/>
    <lineage>
        <taxon>Eukaryota</taxon>
        <taxon>Fungi</taxon>
        <taxon>Dikarya</taxon>
        <taxon>Basidiomycota</taxon>
        <taxon>Agaricomycotina</taxon>
        <taxon>Agaricomycetes</taxon>
        <taxon>Agaricomycetidae</taxon>
        <taxon>Agaricales</taxon>
        <taxon>Marasmiineae</taxon>
        <taxon>Mycenaceae</taxon>
        <taxon>Mycena</taxon>
    </lineage>
</organism>
<feature type="transmembrane region" description="Helical" evidence="1">
    <location>
        <begin position="117"/>
        <end position="136"/>
    </location>
</feature>
<evidence type="ECO:0000313" key="3">
    <source>
        <dbReference type="EMBL" id="KAF7291923.1"/>
    </source>
</evidence>
<keyword evidence="1" id="KW-0472">Membrane</keyword>
<dbReference type="InterPro" id="IPR045338">
    <property type="entry name" value="DUF6535"/>
</dbReference>
<evidence type="ECO:0000259" key="2">
    <source>
        <dbReference type="Pfam" id="PF20153"/>
    </source>
</evidence>
<feature type="domain" description="DUF6535" evidence="2">
    <location>
        <begin position="25"/>
        <end position="199"/>
    </location>
</feature>
<dbReference type="RefSeq" id="XP_037214650.1">
    <property type="nucleotide sequence ID" value="XM_037368682.1"/>
</dbReference>
<evidence type="ECO:0000313" key="4">
    <source>
        <dbReference type="Proteomes" id="UP000636479"/>
    </source>
</evidence>
<keyword evidence="4" id="KW-1185">Reference proteome</keyword>